<dbReference type="AlphaFoldDB" id="A0A1D1ZJF5"/>
<feature type="non-terminal residue" evidence="2">
    <location>
        <position position="148"/>
    </location>
</feature>
<dbReference type="EMBL" id="GDJX01000993">
    <property type="protein sequence ID" value="JAT66943.1"/>
    <property type="molecule type" value="Transcribed_RNA"/>
</dbReference>
<feature type="region of interest" description="Disordered" evidence="1">
    <location>
        <begin position="118"/>
        <end position="148"/>
    </location>
</feature>
<proteinExistence type="predicted"/>
<feature type="compositionally biased region" description="Basic and acidic residues" evidence="1">
    <location>
        <begin position="65"/>
        <end position="91"/>
    </location>
</feature>
<evidence type="ECO:0000313" key="2">
    <source>
        <dbReference type="EMBL" id="JAT66943.1"/>
    </source>
</evidence>
<organism evidence="2">
    <name type="scientific">Anthurium amnicola</name>
    <dbReference type="NCBI Taxonomy" id="1678845"/>
    <lineage>
        <taxon>Eukaryota</taxon>
        <taxon>Viridiplantae</taxon>
        <taxon>Streptophyta</taxon>
        <taxon>Embryophyta</taxon>
        <taxon>Tracheophyta</taxon>
        <taxon>Spermatophyta</taxon>
        <taxon>Magnoliopsida</taxon>
        <taxon>Liliopsida</taxon>
        <taxon>Araceae</taxon>
        <taxon>Pothoideae</taxon>
        <taxon>Potheae</taxon>
        <taxon>Anthurium</taxon>
    </lineage>
</organism>
<feature type="region of interest" description="Disordered" evidence="1">
    <location>
        <begin position="1"/>
        <end position="91"/>
    </location>
</feature>
<feature type="non-terminal residue" evidence="2">
    <location>
        <position position="1"/>
    </location>
</feature>
<name>A0A1D1ZJF5_9ARAE</name>
<feature type="compositionally biased region" description="Basic and acidic residues" evidence="1">
    <location>
        <begin position="130"/>
        <end position="148"/>
    </location>
</feature>
<accession>A0A1D1ZJF5</accession>
<feature type="compositionally biased region" description="Low complexity" evidence="1">
    <location>
        <begin position="48"/>
        <end position="64"/>
    </location>
</feature>
<gene>
    <name evidence="2" type="primary">mutS_44</name>
    <name evidence="2" type="ORF">g.102411</name>
</gene>
<protein>
    <submittedName>
        <fullName evidence="2">DNA mismatch repair protein MutS</fullName>
    </submittedName>
</protein>
<sequence length="148" mass="16981">KKENEFWQKGRASEREREGGLRKKTGSNKLVGYFGSVPKAERSRGQKPQRQTTTKSSPPSQTAAAEEKPACCHERVTEREREGGGRHLCARREEGIEKISLRRNFQRHPPLFFRVPTSRFPSLFRTPPPRGRDSDGRGWKDIGVRQPQ</sequence>
<reference evidence="2" key="1">
    <citation type="submission" date="2015-07" db="EMBL/GenBank/DDBJ databases">
        <title>Transcriptome Assembly of Anthurium amnicola.</title>
        <authorList>
            <person name="Suzuki J."/>
        </authorList>
    </citation>
    <scope>NUCLEOTIDE SEQUENCE</scope>
</reference>
<feature type="compositionally biased region" description="Basic and acidic residues" evidence="1">
    <location>
        <begin position="1"/>
        <end position="21"/>
    </location>
</feature>
<evidence type="ECO:0000256" key="1">
    <source>
        <dbReference type="SAM" id="MobiDB-lite"/>
    </source>
</evidence>